<proteinExistence type="predicted"/>
<sequence length="92" mass="10428">MGYYIEVPRNKGKAQQIVELYGGRITPSPPSFEDITPEEAIICVVDNGPFEAAGLAFNQEELNVFSHMDGRLRTWVIMNRQKAYELTGYEES</sequence>
<organism evidence="1">
    <name type="scientific">marine sediment metagenome</name>
    <dbReference type="NCBI Taxonomy" id="412755"/>
    <lineage>
        <taxon>unclassified sequences</taxon>
        <taxon>metagenomes</taxon>
        <taxon>ecological metagenomes</taxon>
    </lineage>
</organism>
<comment type="caution">
    <text evidence="1">The sequence shown here is derived from an EMBL/GenBank/DDBJ whole genome shotgun (WGS) entry which is preliminary data.</text>
</comment>
<accession>X1F2Y8</accession>
<evidence type="ECO:0000313" key="1">
    <source>
        <dbReference type="EMBL" id="GAH39307.1"/>
    </source>
</evidence>
<gene>
    <name evidence="1" type="ORF">S03H2_11025</name>
</gene>
<name>X1F2Y8_9ZZZZ</name>
<dbReference type="AlphaFoldDB" id="X1F2Y8"/>
<protein>
    <submittedName>
        <fullName evidence="1">Uncharacterized protein</fullName>
    </submittedName>
</protein>
<reference evidence="1" key="1">
    <citation type="journal article" date="2014" name="Front. Microbiol.">
        <title>High frequency of phylogenetically diverse reductive dehalogenase-homologous genes in deep subseafloor sedimentary metagenomes.</title>
        <authorList>
            <person name="Kawai M."/>
            <person name="Futagami T."/>
            <person name="Toyoda A."/>
            <person name="Takaki Y."/>
            <person name="Nishi S."/>
            <person name="Hori S."/>
            <person name="Arai W."/>
            <person name="Tsubouchi T."/>
            <person name="Morono Y."/>
            <person name="Uchiyama I."/>
            <person name="Ito T."/>
            <person name="Fujiyama A."/>
            <person name="Inagaki F."/>
            <person name="Takami H."/>
        </authorList>
    </citation>
    <scope>NUCLEOTIDE SEQUENCE</scope>
    <source>
        <strain evidence="1">Expedition CK06-06</strain>
    </source>
</reference>
<dbReference type="EMBL" id="BARU01005641">
    <property type="protein sequence ID" value="GAH39307.1"/>
    <property type="molecule type" value="Genomic_DNA"/>
</dbReference>